<dbReference type="AlphaFoldDB" id="A0A6J4Q4P3"/>
<feature type="transmembrane region" description="Helical" evidence="8">
    <location>
        <begin position="66"/>
        <end position="89"/>
    </location>
</feature>
<evidence type="ECO:0000256" key="8">
    <source>
        <dbReference type="SAM" id="Phobius"/>
    </source>
</evidence>
<name>A0A6J4Q4P3_9RHOB</name>
<evidence type="ECO:0000256" key="4">
    <source>
        <dbReference type="ARBA" id="ARBA00022475"/>
    </source>
</evidence>
<protein>
    <recommendedName>
        <fullName evidence="10">AzlC family protein</fullName>
    </recommendedName>
</protein>
<dbReference type="EMBL" id="CADCUU010000441">
    <property type="protein sequence ID" value="CAA9431908.1"/>
    <property type="molecule type" value="Genomic_DNA"/>
</dbReference>
<keyword evidence="4" id="KW-1003">Cell membrane</keyword>
<accession>A0A6J4Q4P3</accession>
<evidence type="ECO:0000256" key="5">
    <source>
        <dbReference type="ARBA" id="ARBA00022692"/>
    </source>
</evidence>
<evidence type="ECO:0000256" key="3">
    <source>
        <dbReference type="ARBA" id="ARBA00022448"/>
    </source>
</evidence>
<keyword evidence="7 8" id="KW-0472">Membrane</keyword>
<comment type="subcellular location">
    <subcellularLocation>
        <location evidence="1">Cell membrane</location>
        <topology evidence="1">Multi-pass membrane protein</topology>
    </subcellularLocation>
</comment>
<evidence type="ECO:0008006" key="10">
    <source>
        <dbReference type="Google" id="ProtNLM"/>
    </source>
</evidence>
<gene>
    <name evidence="9" type="ORF">AVDCRST_MAG15-3132</name>
</gene>
<dbReference type="Pfam" id="PF03591">
    <property type="entry name" value="AzlC"/>
    <property type="match status" value="1"/>
</dbReference>
<keyword evidence="3" id="KW-0813">Transport</keyword>
<comment type="similarity">
    <text evidence="2">Belongs to the AzlC family.</text>
</comment>
<dbReference type="PANTHER" id="PTHR34979:SF1">
    <property type="entry name" value="INNER MEMBRANE PROTEIN YGAZ"/>
    <property type="match status" value="1"/>
</dbReference>
<proteinExistence type="inferred from homology"/>
<dbReference type="GO" id="GO:1903785">
    <property type="term" value="P:L-valine transmembrane transport"/>
    <property type="evidence" value="ECO:0007669"/>
    <property type="project" value="TreeGrafter"/>
</dbReference>
<organism evidence="9">
    <name type="scientific">uncultured Rubellimicrobium sp</name>
    <dbReference type="NCBI Taxonomy" id="543078"/>
    <lineage>
        <taxon>Bacteria</taxon>
        <taxon>Pseudomonadati</taxon>
        <taxon>Pseudomonadota</taxon>
        <taxon>Alphaproteobacteria</taxon>
        <taxon>Rhodobacterales</taxon>
        <taxon>Roseobacteraceae</taxon>
        <taxon>Rubellimicrobium</taxon>
        <taxon>environmental samples</taxon>
    </lineage>
</organism>
<dbReference type="PANTHER" id="PTHR34979">
    <property type="entry name" value="INNER MEMBRANE PROTEIN YGAZ"/>
    <property type="match status" value="1"/>
</dbReference>
<evidence type="ECO:0000256" key="7">
    <source>
        <dbReference type="ARBA" id="ARBA00023136"/>
    </source>
</evidence>
<feature type="transmembrane region" description="Helical" evidence="8">
    <location>
        <begin position="27"/>
        <end position="46"/>
    </location>
</feature>
<keyword evidence="6 8" id="KW-1133">Transmembrane helix</keyword>
<feature type="transmembrane region" description="Helical" evidence="8">
    <location>
        <begin position="209"/>
        <end position="229"/>
    </location>
</feature>
<reference evidence="9" key="1">
    <citation type="submission" date="2020-02" db="EMBL/GenBank/DDBJ databases">
        <authorList>
            <person name="Meier V. D."/>
        </authorList>
    </citation>
    <scope>NUCLEOTIDE SEQUENCE</scope>
    <source>
        <strain evidence="9">AVDCRST_MAG15</strain>
    </source>
</reference>
<feature type="transmembrane region" description="Helical" evidence="8">
    <location>
        <begin position="177"/>
        <end position="197"/>
    </location>
</feature>
<dbReference type="InterPro" id="IPR011606">
    <property type="entry name" value="Brnchd-chn_aa_trnsp_permease"/>
</dbReference>
<evidence type="ECO:0000256" key="6">
    <source>
        <dbReference type="ARBA" id="ARBA00022989"/>
    </source>
</evidence>
<dbReference type="GO" id="GO:0005886">
    <property type="term" value="C:plasma membrane"/>
    <property type="evidence" value="ECO:0007669"/>
    <property type="project" value="UniProtKB-SubCell"/>
</dbReference>
<evidence type="ECO:0000313" key="9">
    <source>
        <dbReference type="EMBL" id="CAA9431908.1"/>
    </source>
</evidence>
<sequence>MPADDPALNAPAASDVLLGLRAGLPVALGYLPVAFAFGASASALSITAVEATGISVLMYSGANQAFLLSAIATGMPVALVVLLGAAASLRHLLYGLVLRRRIGSRGPAHLLFGYGLTDEVFASALNATSAGLRPSGPWLVGLALAAWGSWVLGTTFGAVAGDLLRAADAGLAEALEFALPALFLGLVWASASWAMLWPMALAGGLSGGLILAGLPELAIPAGALAAFAARRRA</sequence>
<feature type="transmembrane region" description="Helical" evidence="8">
    <location>
        <begin position="138"/>
        <end position="165"/>
    </location>
</feature>
<keyword evidence="5 8" id="KW-0812">Transmembrane</keyword>
<evidence type="ECO:0000256" key="2">
    <source>
        <dbReference type="ARBA" id="ARBA00010735"/>
    </source>
</evidence>
<evidence type="ECO:0000256" key="1">
    <source>
        <dbReference type="ARBA" id="ARBA00004651"/>
    </source>
</evidence>